<gene>
    <name evidence="9" type="ORF">S01H4_01216</name>
</gene>
<protein>
    <recommendedName>
        <fullName evidence="4">Riboflavin synthase</fullName>
        <ecNumber evidence="3">2.5.1.9</ecNumber>
    </recommendedName>
</protein>
<feature type="domain" description="Lumazine-binding" evidence="8">
    <location>
        <begin position="1"/>
        <end position="96"/>
    </location>
</feature>
<dbReference type="InterPro" id="IPR017938">
    <property type="entry name" value="Riboflavin_synthase-like_b-brl"/>
</dbReference>
<reference evidence="9" key="1">
    <citation type="journal article" date="2014" name="Front. Microbiol.">
        <title>High frequency of phylogenetically diverse reductive dehalogenase-homologous genes in deep subseafloor sedimentary metagenomes.</title>
        <authorList>
            <person name="Kawai M."/>
            <person name="Futagami T."/>
            <person name="Toyoda A."/>
            <person name="Takaki Y."/>
            <person name="Nishi S."/>
            <person name="Hori S."/>
            <person name="Arai W."/>
            <person name="Tsubouchi T."/>
            <person name="Morono Y."/>
            <person name="Uchiyama I."/>
            <person name="Ito T."/>
            <person name="Fujiyama A."/>
            <person name="Inagaki F."/>
            <person name="Takami H."/>
        </authorList>
    </citation>
    <scope>NUCLEOTIDE SEQUENCE</scope>
    <source>
        <strain evidence="9">Expedition CK06-06</strain>
    </source>
</reference>
<evidence type="ECO:0000256" key="5">
    <source>
        <dbReference type="ARBA" id="ARBA00022619"/>
    </source>
</evidence>
<comment type="pathway">
    <text evidence="2">Cofactor biosynthesis; riboflavin biosynthesis; riboflavin from 2-hydroxy-3-oxobutyl phosphate and 5-amino-6-(D-ribitylamino)uracil: step 2/2.</text>
</comment>
<dbReference type="NCBIfam" id="NF006767">
    <property type="entry name" value="PRK09289.1"/>
    <property type="match status" value="1"/>
</dbReference>
<name>X0ZDK0_9ZZZZ</name>
<dbReference type="GO" id="GO:0004746">
    <property type="term" value="F:riboflavin synthase activity"/>
    <property type="evidence" value="ECO:0007669"/>
    <property type="project" value="UniProtKB-EC"/>
</dbReference>
<keyword evidence="5" id="KW-0686">Riboflavin biosynthesis</keyword>
<evidence type="ECO:0000256" key="6">
    <source>
        <dbReference type="ARBA" id="ARBA00022679"/>
    </source>
</evidence>
<organism evidence="9">
    <name type="scientific">marine sediment metagenome</name>
    <dbReference type="NCBI Taxonomy" id="412755"/>
    <lineage>
        <taxon>unclassified sequences</taxon>
        <taxon>metagenomes</taxon>
        <taxon>ecological metagenomes</taxon>
    </lineage>
</organism>
<dbReference type="Gene3D" id="2.40.30.20">
    <property type="match status" value="2"/>
</dbReference>
<dbReference type="NCBIfam" id="TIGR00187">
    <property type="entry name" value="ribE"/>
    <property type="match status" value="1"/>
</dbReference>
<dbReference type="InterPro" id="IPR026017">
    <property type="entry name" value="Lumazine-bd_dom"/>
</dbReference>
<evidence type="ECO:0000256" key="2">
    <source>
        <dbReference type="ARBA" id="ARBA00004887"/>
    </source>
</evidence>
<dbReference type="EMBL" id="BART01000210">
    <property type="protein sequence ID" value="GAG67685.1"/>
    <property type="molecule type" value="Genomic_DNA"/>
</dbReference>
<proteinExistence type="predicted"/>
<feature type="domain" description="Lumazine-binding" evidence="8">
    <location>
        <begin position="97"/>
        <end position="193"/>
    </location>
</feature>
<dbReference type="Pfam" id="PF00677">
    <property type="entry name" value="Lum_binding"/>
    <property type="match status" value="2"/>
</dbReference>
<keyword evidence="6" id="KW-0808">Transferase</keyword>
<dbReference type="PROSITE" id="PS51177">
    <property type="entry name" value="LUMAZINE_BIND"/>
    <property type="match status" value="2"/>
</dbReference>
<evidence type="ECO:0000256" key="1">
    <source>
        <dbReference type="ARBA" id="ARBA00002803"/>
    </source>
</evidence>
<evidence type="ECO:0000256" key="4">
    <source>
        <dbReference type="ARBA" id="ARBA00013950"/>
    </source>
</evidence>
<dbReference type="NCBIfam" id="NF009566">
    <property type="entry name" value="PRK13020.1"/>
    <property type="match status" value="1"/>
</dbReference>
<comment type="function">
    <text evidence="1">Catalyzes the dismutation of two molecules of 6,7-dimethyl-8-ribityllumazine, resulting in the formation of riboflavin and 5-amino-6-(D-ribitylamino)uracil.</text>
</comment>
<dbReference type="PANTHER" id="PTHR21098:SF0">
    <property type="entry name" value="RIBOFLAVIN SYNTHASE"/>
    <property type="match status" value="1"/>
</dbReference>
<dbReference type="AlphaFoldDB" id="X0ZDK0"/>
<dbReference type="InterPro" id="IPR001783">
    <property type="entry name" value="Lumazine-bd"/>
</dbReference>
<dbReference type="FunFam" id="2.40.30.20:FF:000004">
    <property type="entry name" value="Riboflavin synthase, alpha subunit"/>
    <property type="match status" value="1"/>
</dbReference>
<evidence type="ECO:0000256" key="7">
    <source>
        <dbReference type="ARBA" id="ARBA00022737"/>
    </source>
</evidence>
<evidence type="ECO:0000313" key="9">
    <source>
        <dbReference type="EMBL" id="GAG67685.1"/>
    </source>
</evidence>
<dbReference type="GO" id="GO:0009231">
    <property type="term" value="P:riboflavin biosynthetic process"/>
    <property type="evidence" value="ECO:0007669"/>
    <property type="project" value="UniProtKB-KW"/>
</dbReference>
<sequence>MFTGLIKETGKIKKIIDKGRDREIEIQCLKILRDLHIGDSISVNGICITVKSRTSEGFTCDISFSTLNTTSLKYLNTGDMVNLENSLTPHDKLGGHFVSGHVDCTGKVLKISRIGSSYLIELELPSDIRDFVALKGSIALDGISLTISEVKGESFSVVIIPYTYQNTNLSSRKPGDVVNIEVDMLARYIVNFLRVRQISNINSQELKDKILKEKLEKHGFTK</sequence>
<dbReference type="CDD" id="cd00402">
    <property type="entry name" value="Riboflavin_synthase_like"/>
    <property type="match status" value="1"/>
</dbReference>
<keyword evidence="7" id="KW-0677">Repeat</keyword>
<dbReference type="EC" id="2.5.1.9" evidence="3"/>
<comment type="caution">
    <text evidence="9">The sequence shown here is derived from an EMBL/GenBank/DDBJ whole genome shotgun (WGS) entry which is preliminary data.</text>
</comment>
<dbReference type="InterPro" id="IPR023366">
    <property type="entry name" value="ATP_synth_asu-like_sf"/>
</dbReference>
<evidence type="ECO:0000259" key="8">
    <source>
        <dbReference type="PROSITE" id="PS51177"/>
    </source>
</evidence>
<evidence type="ECO:0000256" key="3">
    <source>
        <dbReference type="ARBA" id="ARBA00012827"/>
    </source>
</evidence>
<dbReference type="PANTHER" id="PTHR21098">
    <property type="entry name" value="RIBOFLAVIN SYNTHASE ALPHA CHAIN"/>
    <property type="match status" value="1"/>
</dbReference>
<dbReference type="SUPFAM" id="SSF63380">
    <property type="entry name" value="Riboflavin synthase domain-like"/>
    <property type="match status" value="2"/>
</dbReference>
<dbReference type="PIRSF" id="PIRSF000498">
    <property type="entry name" value="Riboflavin_syn_A"/>
    <property type="match status" value="1"/>
</dbReference>
<accession>X0ZDK0</accession>